<proteinExistence type="predicted"/>
<dbReference type="AlphaFoldDB" id="A0A4Q0VF27"/>
<keyword evidence="2" id="KW-0488">Methylation</keyword>
<dbReference type="InterPro" id="IPR045584">
    <property type="entry name" value="Pilin-like"/>
</dbReference>
<dbReference type="PANTHER" id="PTHR30093:SF44">
    <property type="entry name" value="TYPE II SECRETION SYSTEM CORE PROTEIN G"/>
    <property type="match status" value="1"/>
</dbReference>
<evidence type="ECO:0000256" key="5">
    <source>
        <dbReference type="ARBA" id="ARBA00023136"/>
    </source>
</evidence>
<evidence type="ECO:0000313" key="7">
    <source>
        <dbReference type="EMBL" id="RXI49449.1"/>
    </source>
</evidence>
<name>A0A4Q0VF27_CLOTA</name>
<dbReference type="Pfam" id="PF07963">
    <property type="entry name" value="N_methyl"/>
    <property type="match status" value="1"/>
</dbReference>
<dbReference type="PROSITE" id="PS00409">
    <property type="entry name" value="PROKAR_NTER_METHYL"/>
    <property type="match status" value="1"/>
</dbReference>
<dbReference type="EMBL" id="QMAP01000004">
    <property type="protein sequence ID" value="RXI49449.1"/>
    <property type="molecule type" value="Genomic_DNA"/>
</dbReference>
<dbReference type="GO" id="GO:0016020">
    <property type="term" value="C:membrane"/>
    <property type="evidence" value="ECO:0007669"/>
    <property type="project" value="UniProtKB-SubCell"/>
</dbReference>
<dbReference type="NCBIfam" id="TIGR02532">
    <property type="entry name" value="IV_pilin_GFxxxE"/>
    <property type="match status" value="1"/>
</dbReference>
<keyword evidence="3 6" id="KW-0812">Transmembrane</keyword>
<dbReference type="PANTHER" id="PTHR30093">
    <property type="entry name" value="GENERAL SECRETION PATHWAY PROTEIN G"/>
    <property type="match status" value="1"/>
</dbReference>
<organism evidence="7 8">
    <name type="scientific">Clostridium tetani</name>
    <dbReference type="NCBI Taxonomy" id="1513"/>
    <lineage>
        <taxon>Bacteria</taxon>
        <taxon>Bacillati</taxon>
        <taxon>Bacillota</taxon>
        <taxon>Clostridia</taxon>
        <taxon>Eubacteriales</taxon>
        <taxon>Clostridiaceae</taxon>
        <taxon>Clostridium</taxon>
    </lineage>
</organism>
<evidence type="ECO:0000313" key="8">
    <source>
        <dbReference type="Proteomes" id="UP000290921"/>
    </source>
</evidence>
<accession>A0A4Q0VF27</accession>
<dbReference type="Gene3D" id="3.30.700.10">
    <property type="entry name" value="Glycoprotein, Type 4 Pilin"/>
    <property type="match status" value="1"/>
</dbReference>
<protein>
    <submittedName>
        <fullName evidence="7">Prepilin-type cleavage/methylation domain-containing protein</fullName>
    </submittedName>
</protein>
<keyword evidence="5 6" id="KW-0472">Membrane</keyword>
<keyword evidence="4 6" id="KW-1133">Transmembrane helix</keyword>
<comment type="subcellular location">
    <subcellularLocation>
        <location evidence="1">Membrane</location>
        <topology evidence="1">Single-pass membrane protein</topology>
    </subcellularLocation>
</comment>
<evidence type="ECO:0000256" key="6">
    <source>
        <dbReference type="SAM" id="Phobius"/>
    </source>
</evidence>
<sequence length="132" mass="14910">MSYMKGLFKEKKRGFTLVELLVVMTIILILIGFLVPKIGGYRTKANKLKAENCAKQIYTAAMCSYGETNGKFKEDNLKETIKLLVGVDTEADSEETIKIEDVRDDKAIVTFVIEDKNYSIGINKDGYELKDK</sequence>
<dbReference type="InterPro" id="IPR012902">
    <property type="entry name" value="N_methyl_site"/>
</dbReference>
<evidence type="ECO:0000256" key="3">
    <source>
        <dbReference type="ARBA" id="ARBA00022692"/>
    </source>
</evidence>
<gene>
    <name evidence="7" type="ORF">DP130_05180</name>
</gene>
<reference evidence="7 8" key="1">
    <citation type="submission" date="2018-06" db="EMBL/GenBank/DDBJ databases">
        <title>Genome conservation of Clostridium tetani.</title>
        <authorList>
            <person name="Bruggemann H."/>
            <person name="Popoff M.R."/>
        </authorList>
    </citation>
    <scope>NUCLEOTIDE SEQUENCE [LARGE SCALE GENOMIC DNA]</scope>
    <source>
        <strain evidence="7 8">2017.061</strain>
    </source>
</reference>
<feature type="transmembrane region" description="Helical" evidence="6">
    <location>
        <begin position="20"/>
        <end position="39"/>
    </location>
</feature>
<comment type="caution">
    <text evidence="7">The sequence shown here is derived from an EMBL/GenBank/DDBJ whole genome shotgun (WGS) entry which is preliminary data.</text>
</comment>
<evidence type="ECO:0000256" key="4">
    <source>
        <dbReference type="ARBA" id="ARBA00022989"/>
    </source>
</evidence>
<dbReference type="SUPFAM" id="SSF54523">
    <property type="entry name" value="Pili subunits"/>
    <property type="match status" value="1"/>
</dbReference>
<evidence type="ECO:0000256" key="1">
    <source>
        <dbReference type="ARBA" id="ARBA00004167"/>
    </source>
</evidence>
<dbReference type="Proteomes" id="UP000290921">
    <property type="component" value="Unassembled WGS sequence"/>
</dbReference>
<evidence type="ECO:0000256" key="2">
    <source>
        <dbReference type="ARBA" id="ARBA00022481"/>
    </source>
</evidence>